<dbReference type="Proteomes" id="UP000054623">
    <property type="component" value="Unassembled WGS sequence"/>
</dbReference>
<sequence>MKMIKESLDNNISLPNEILNAADLTGCEEIEFNTLENAIVAMKTTMNAMELIKVAEGLKNLSEELIVHLAGICGRCHDCSYCERFEEFDEIIVPDYLLEEAGIPKDAKLCACTEEDSGEIIVMQADYDYDIADVPKFVIDIFEMSGICIRELEERIMMEDVVYGD</sequence>
<dbReference type="EMBL" id="LOCK01000033">
    <property type="protein sequence ID" value="KTE90779.1"/>
    <property type="molecule type" value="Genomic_DNA"/>
</dbReference>
<dbReference type="RefSeq" id="WP_058491493.1">
    <property type="nucleotide sequence ID" value="NZ_LOCK01000033.1"/>
</dbReference>
<organism evidence="1 2">
    <name type="scientific">Desulfitobacterium hafniense</name>
    <name type="common">Desulfitobacterium frappieri</name>
    <dbReference type="NCBI Taxonomy" id="49338"/>
    <lineage>
        <taxon>Bacteria</taxon>
        <taxon>Bacillati</taxon>
        <taxon>Bacillota</taxon>
        <taxon>Clostridia</taxon>
        <taxon>Eubacteriales</taxon>
        <taxon>Desulfitobacteriaceae</taxon>
        <taxon>Desulfitobacterium</taxon>
    </lineage>
</organism>
<protein>
    <submittedName>
        <fullName evidence="1">Uncharacterized protein</fullName>
    </submittedName>
</protein>
<dbReference type="OrthoDB" id="2054446at2"/>
<reference evidence="1 2" key="1">
    <citation type="submission" date="2015-12" db="EMBL/GenBank/DDBJ databases">
        <title>Draft Genome Sequence of Desulfitobacterium hafniense Strain DH, a Sulfate-reducing Bacterium Isolated from Paddy Soils.</title>
        <authorList>
            <person name="Bao P."/>
            <person name="Zhang X."/>
            <person name="Li G."/>
        </authorList>
    </citation>
    <scope>NUCLEOTIDE SEQUENCE [LARGE SCALE GENOMIC DNA]</scope>
    <source>
        <strain evidence="1 2">DH</strain>
    </source>
</reference>
<dbReference type="AlphaFoldDB" id="A0A0W1JGV0"/>
<name>A0A0W1JGV0_DESHA</name>
<proteinExistence type="predicted"/>
<gene>
    <name evidence="1" type="ORF">AT727_23595</name>
</gene>
<accession>A0A0W1JGV0</accession>
<comment type="caution">
    <text evidence="1">The sequence shown here is derived from an EMBL/GenBank/DDBJ whole genome shotgun (WGS) entry which is preliminary data.</text>
</comment>
<evidence type="ECO:0000313" key="2">
    <source>
        <dbReference type="Proteomes" id="UP000054623"/>
    </source>
</evidence>
<evidence type="ECO:0000313" key="1">
    <source>
        <dbReference type="EMBL" id="KTE90779.1"/>
    </source>
</evidence>